<evidence type="ECO:0000313" key="1">
    <source>
        <dbReference type="EMBL" id="KAL3886500.1"/>
    </source>
</evidence>
<sequence length="69" mass="7771">MVVIWSSETKSKKNYQPDQALVSVEKSAFDKVTINVTLLNISTKYAGPYKVVRQLEKNVISDTVLLDII</sequence>
<organism evidence="1 2">
    <name type="scientific">Sinanodonta woodiana</name>
    <name type="common">Chinese pond mussel</name>
    <name type="synonym">Anodonta woodiana</name>
    <dbReference type="NCBI Taxonomy" id="1069815"/>
    <lineage>
        <taxon>Eukaryota</taxon>
        <taxon>Metazoa</taxon>
        <taxon>Spiralia</taxon>
        <taxon>Lophotrochozoa</taxon>
        <taxon>Mollusca</taxon>
        <taxon>Bivalvia</taxon>
        <taxon>Autobranchia</taxon>
        <taxon>Heteroconchia</taxon>
        <taxon>Palaeoheterodonta</taxon>
        <taxon>Unionida</taxon>
        <taxon>Unionoidea</taxon>
        <taxon>Unionidae</taxon>
        <taxon>Unioninae</taxon>
        <taxon>Sinanodonta</taxon>
    </lineage>
</organism>
<accession>A0ABD3XLB0</accession>
<dbReference type="AlphaFoldDB" id="A0ABD3XLB0"/>
<dbReference type="EMBL" id="JBJQND010000002">
    <property type="protein sequence ID" value="KAL3886500.1"/>
    <property type="molecule type" value="Genomic_DNA"/>
</dbReference>
<feature type="non-terminal residue" evidence="1">
    <location>
        <position position="69"/>
    </location>
</feature>
<name>A0ABD3XLB0_SINWO</name>
<proteinExistence type="predicted"/>
<keyword evidence="2" id="KW-1185">Reference proteome</keyword>
<dbReference type="Proteomes" id="UP001634394">
    <property type="component" value="Unassembled WGS sequence"/>
</dbReference>
<comment type="caution">
    <text evidence="1">The sequence shown here is derived from an EMBL/GenBank/DDBJ whole genome shotgun (WGS) entry which is preliminary data.</text>
</comment>
<reference evidence="1 2" key="1">
    <citation type="submission" date="2024-11" db="EMBL/GenBank/DDBJ databases">
        <title>Chromosome-level genome assembly of the freshwater bivalve Anodonta woodiana.</title>
        <authorList>
            <person name="Chen X."/>
        </authorList>
    </citation>
    <scope>NUCLEOTIDE SEQUENCE [LARGE SCALE GENOMIC DNA]</scope>
    <source>
        <strain evidence="1">MN2024</strain>
        <tissue evidence="1">Gills</tissue>
    </source>
</reference>
<evidence type="ECO:0000313" key="2">
    <source>
        <dbReference type="Proteomes" id="UP001634394"/>
    </source>
</evidence>
<protein>
    <submittedName>
        <fullName evidence="1">Uncharacterized protein</fullName>
    </submittedName>
</protein>
<gene>
    <name evidence="1" type="ORF">ACJMK2_026485</name>
</gene>